<dbReference type="EMBL" id="JABDHM010000197">
    <property type="protein sequence ID" value="KAF5216513.1"/>
    <property type="molecule type" value="Genomic_DNA"/>
</dbReference>
<name>A0A7J6XQL7_TRYCR</name>
<dbReference type="VEuPathDB" id="TriTrypDB:ECC02_010707"/>
<gene>
    <name evidence="3" type="ORF">ECC02_010707</name>
</gene>
<organism evidence="3 4">
    <name type="scientific">Trypanosoma cruzi</name>
    <dbReference type="NCBI Taxonomy" id="5693"/>
    <lineage>
        <taxon>Eukaryota</taxon>
        <taxon>Discoba</taxon>
        <taxon>Euglenozoa</taxon>
        <taxon>Kinetoplastea</taxon>
        <taxon>Metakinetoplastina</taxon>
        <taxon>Trypanosomatida</taxon>
        <taxon>Trypanosomatidae</taxon>
        <taxon>Trypanosoma</taxon>
        <taxon>Schizotrypanum</taxon>
    </lineage>
</organism>
<dbReference type="Proteomes" id="UP000583944">
    <property type="component" value="Unassembled WGS sequence"/>
</dbReference>
<feature type="transmembrane region" description="Helical" evidence="2">
    <location>
        <begin position="264"/>
        <end position="282"/>
    </location>
</feature>
<evidence type="ECO:0000256" key="2">
    <source>
        <dbReference type="SAM" id="Phobius"/>
    </source>
</evidence>
<feature type="region of interest" description="Disordered" evidence="1">
    <location>
        <begin position="84"/>
        <end position="115"/>
    </location>
</feature>
<keyword evidence="2" id="KW-0472">Membrane</keyword>
<accession>A0A7J6XQL7</accession>
<feature type="compositionally biased region" description="Basic residues" evidence="1">
    <location>
        <begin position="89"/>
        <end position="115"/>
    </location>
</feature>
<protein>
    <submittedName>
        <fullName evidence="3">Uncharacterized protein</fullName>
    </submittedName>
</protein>
<feature type="transmembrane region" description="Helical" evidence="2">
    <location>
        <begin position="239"/>
        <end position="259"/>
    </location>
</feature>
<keyword evidence="2" id="KW-1133">Transmembrane helix</keyword>
<evidence type="ECO:0000313" key="3">
    <source>
        <dbReference type="EMBL" id="KAF5216513.1"/>
    </source>
</evidence>
<comment type="caution">
    <text evidence="3">The sequence shown here is derived from an EMBL/GenBank/DDBJ whole genome shotgun (WGS) entry which is preliminary data.</text>
</comment>
<proteinExistence type="predicted"/>
<keyword evidence="2" id="KW-0812">Transmembrane</keyword>
<sequence>MDIPALRIQERCNSYNNPKTALSQTNIHKQRALPPLQPINTMNHLPAMQNPGHHHPRQTVMLPITNLKRALKSAFRAMIQQLMVQGQQKKNKMKIKKPIRKKHHSKPQPRKLQRRRLATVTAAPRSPTPPPLLRLFLCVRLRLRWWPRESEGDSAMHRPHTHTSFTHSLCVSPCMDSRPHLIPRSTHIMCPLYICMHTHAGPLVLSFARHAPLPSCLAAWAEHRNCFCFVFIALSGRPLSLPVCVFCFTGAMRVCALVVPRFGFLFYCFVLLWLGAPILLFFD</sequence>
<evidence type="ECO:0000313" key="4">
    <source>
        <dbReference type="Proteomes" id="UP000583944"/>
    </source>
</evidence>
<dbReference type="AlphaFoldDB" id="A0A7J6XQL7"/>
<reference evidence="3 4" key="1">
    <citation type="journal article" date="2019" name="Genome Biol. Evol.">
        <title>Nanopore Sequencing Significantly Improves Genome Assembly of the Protozoan Parasite Trypanosoma cruzi.</title>
        <authorList>
            <person name="Diaz-Viraque F."/>
            <person name="Pita S."/>
            <person name="Greif G."/>
            <person name="de Souza R.C.M."/>
            <person name="Iraola G."/>
            <person name="Robello C."/>
        </authorList>
    </citation>
    <scope>NUCLEOTIDE SEQUENCE [LARGE SCALE GENOMIC DNA]</scope>
    <source>
        <strain evidence="3 4">Berenice</strain>
    </source>
</reference>
<evidence type="ECO:0000256" key="1">
    <source>
        <dbReference type="SAM" id="MobiDB-lite"/>
    </source>
</evidence>